<dbReference type="AlphaFoldDB" id="A0A396Z8F7"/>
<gene>
    <name evidence="2" type="ORF">DLM75_00920</name>
</gene>
<organism evidence="2 3">
    <name type="scientific">Leptospira stimsonii</name>
    <dbReference type="NCBI Taxonomy" id="2202203"/>
    <lineage>
        <taxon>Bacteria</taxon>
        <taxon>Pseudomonadati</taxon>
        <taxon>Spirochaetota</taxon>
        <taxon>Spirochaetia</taxon>
        <taxon>Leptospirales</taxon>
        <taxon>Leptospiraceae</taxon>
        <taxon>Leptospira</taxon>
    </lineage>
</organism>
<reference evidence="3" key="1">
    <citation type="submission" date="2018-05" db="EMBL/GenBank/DDBJ databases">
        <title>Leptospira yasudae sp. nov. and Leptospira stimsonii sp. nov., two pathogenic species of the genus Leptospira isolated from environmental sources.</title>
        <authorList>
            <person name="Casanovas-Massana A."/>
            <person name="Hamond C."/>
            <person name="Santos L.A."/>
            <person name="Hacker K.P."/>
            <person name="Balassiano I."/>
            <person name="Medeiros M.A."/>
            <person name="Reis M.G."/>
            <person name="Ko A.I."/>
            <person name="Wunder E.A."/>
        </authorList>
    </citation>
    <scope>NUCLEOTIDE SEQUENCE [LARGE SCALE GENOMIC DNA]</scope>
    <source>
        <strain evidence="3">Yale</strain>
    </source>
</reference>
<dbReference type="NCBIfam" id="NF007647">
    <property type="entry name" value="PRK10318.1-4"/>
    <property type="match status" value="1"/>
</dbReference>
<dbReference type="EMBL" id="QHCT01000001">
    <property type="protein sequence ID" value="RHX91842.1"/>
    <property type="molecule type" value="Genomic_DNA"/>
</dbReference>
<proteinExistence type="predicted"/>
<dbReference type="OrthoDB" id="344871at2"/>
<dbReference type="InterPro" id="IPR035242">
    <property type="entry name" value="DUF5329"/>
</dbReference>
<feature type="signal peptide" evidence="1">
    <location>
        <begin position="1"/>
        <end position="19"/>
    </location>
</feature>
<accession>A0A396Z8F7</accession>
<comment type="caution">
    <text evidence="2">The sequence shown here is derived from an EMBL/GenBank/DDBJ whole genome shotgun (WGS) entry which is preliminary data.</text>
</comment>
<sequence>MKKKSIWLFVLLSFISIGAEESSEFQKDLNLLMNSLESCECKFVRNGAEHDPKEAREHMERKLKATDGKIQTIAQFIEYIGTKSSVSGKPYLVKFSDGKTLESSVWLNAKWEEISKKKNTPSNTQIKKKK</sequence>
<protein>
    <recommendedName>
        <fullName evidence="4">DUF5329 domain-containing protein</fullName>
    </recommendedName>
</protein>
<evidence type="ECO:0000313" key="2">
    <source>
        <dbReference type="EMBL" id="RHX91842.1"/>
    </source>
</evidence>
<dbReference type="RefSeq" id="WP_118966693.1">
    <property type="nucleotide sequence ID" value="NZ_QHCT01000001.1"/>
</dbReference>
<dbReference type="Proteomes" id="UP000265798">
    <property type="component" value="Unassembled WGS sequence"/>
</dbReference>
<evidence type="ECO:0008006" key="4">
    <source>
        <dbReference type="Google" id="ProtNLM"/>
    </source>
</evidence>
<dbReference type="Pfam" id="PF17263">
    <property type="entry name" value="DUF5329"/>
    <property type="match status" value="1"/>
</dbReference>
<feature type="chain" id="PRO_5017261278" description="DUF5329 domain-containing protein" evidence="1">
    <location>
        <begin position="20"/>
        <end position="130"/>
    </location>
</feature>
<evidence type="ECO:0000313" key="3">
    <source>
        <dbReference type="Proteomes" id="UP000265798"/>
    </source>
</evidence>
<keyword evidence="1" id="KW-0732">Signal</keyword>
<evidence type="ECO:0000256" key="1">
    <source>
        <dbReference type="SAM" id="SignalP"/>
    </source>
</evidence>
<name>A0A396Z8F7_9LEPT</name>